<comment type="function">
    <text evidence="1">May be involved in transcriptional regulation.</text>
</comment>
<evidence type="ECO:0000256" key="7">
    <source>
        <dbReference type="ARBA" id="ARBA00022833"/>
    </source>
</evidence>
<evidence type="ECO:0000259" key="13">
    <source>
        <dbReference type="PROSITE" id="PS50157"/>
    </source>
</evidence>
<keyword evidence="10" id="KW-0804">Transcription</keyword>
<evidence type="ECO:0000256" key="11">
    <source>
        <dbReference type="ARBA" id="ARBA00023242"/>
    </source>
</evidence>
<evidence type="ECO:0000256" key="2">
    <source>
        <dbReference type="ARBA" id="ARBA00004123"/>
    </source>
</evidence>
<dbReference type="Proteomes" id="UP000515159">
    <property type="component" value="Chromosome 2"/>
</dbReference>
<feature type="domain" description="C2H2-type" evidence="13">
    <location>
        <begin position="308"/>
        <end position="335"/>
    </location>
</feature>
<evidence type="ECO:0000256" key="3">
    <source>
        <dbReference type="ARBA" id="ARBA00006991"/>
    </source>
</evidence>
<keyword evidence="6 12" id="KW-0863">Zinc-finger</keyword>
<dbReference type="GeneID" id="117354505"/>
<dbReference type="PROSITE" id="PS00028">
    <property type="entry name" value="ZINC_FINGER_C2H2_1"/>
    <property type="match status" value="7"/>
</dbReference>
<keyword evidence="9" id="KW-0238">DNA-binding</keyword>
<evidence type="ECO:0000313" key="16">
    <source>
        <dbReference type="RefSeq" id="XP_033788050.1"/>
    </source>
</evidence>
<evidence type="ECO:0000256" key="10">
    <source>
        <dbReference type="ARBA" id="ARBA00023163"/>
    </source>
</evidence>
<feature type="domain" description="C2H2-type" evidence="13">
    <location>
        <begin position="378"/>
        <end position="405"/>
    </location>
</feature>
<keyword evidence="4" id="KW-0479">Metal-binding</keyword>
<dbReference type="Pfam" id="PF01352">
    <property type="entry name" value="KRAB"/>
    <property type="match status" value="1"/>
</dbReference>
<dbReference type="GO" id="GO:0000981">
    <property type="term" value="F:DNA-binding transcription factor activity, RNA polymerase II-specific"/>
    <property type="evidence" value="ECO:0007669"/>
    <property type="project" value="TreeGrafter"/>
</dbReference>
<evidence type="ECO:0000259" key="14">
    <source>
        <dbReference type="PROSITE" id="PS50805"/>
    </source>
</evidence>
<sequence>MPAGDFAQVPITFEDIAIYFSQEEWEDLEEWQKKLYKEVMKENYQMLNSLEIESKRRHEVALPEELTRHLKATKTELEKERRDTCPCCDWGNNFQTQCKPEEGPRNSGRYSTENVTSCEQIAEGIPHASEQRNQIQKEQFVHNEFENCYMDQSPPKSHQRLHEGERPSTCTDCGVKFKQKELFPVSKKIHTNCGRPCPFIESGKFLQKQDLVMPKRTNTEKKPFVCSECGHSFSRKGHLHQHQRVHTGERPFVCSECGKSFSKKFCLQQHLRVHTGEKPFPCSECGKGFTHKAHLTRHLSVHTGEKPFVCSQCGNSFSNKSYLQRHFRVHTAENPFPCQECGKEFKQKRYLAGHLKIHTGHLKIHTGHLKIHTRDRLFSCPDCGKGFVQETTFLRHQDTHRAERPFLCRECGKCFRLKEDILDHLKMHW</sequence>
<evidence type="ECO:0000256" key="5">
    <source>
        <dbReference type="ARBA" id="ARBA00022737"/>
    </source>
</evidence>
<gene>
    <name evidence="16" type="primary">LOC117354505</name>
</gene>
<dbReference type="SUPFAM" id="SSF57667">
    <property type="entry name" value="beta-beta-alpha zinc fingers"/>
    <property type="match status" value="5"/>
</dbReference>
<dbReference type="InterPro" id="IPR036236">
    <property type="entry name" value="Znf_C2H2_sf"/>
</dbReference>
<dbReference type="InterPro" id="IPR036051">
    <property type="entry name" value="KRAB_dom_sf"/>
</dbReference>
<evidence type="ECO:0000256" key="6">
    <source>
        <dbReference type="ARBA" id="ARBA00022771"/>
    </source>
</evidence>
<dbReference type="InterPro" id="IPR013087">
    <property type="entry name" value="Znf_C2H2_type"/>
</dbReference>
<keyword evidence="11" id="KW-0539">Nucleus</keyword>
<dbReference type="FunFam" id="3.30.160.60:FF:000097">
    <property type="entry name" value="Zinc finger protein"/>
    <property type="match status" value="1"/>
</dbReference>
<evidence type="ECO:0000256" key="12">
    <source>
        <dbReference type="PROSITE-ProRule" id="PRU00042"/>
    </source>
</evidence>
<dbReference type="SUPFAM" id="SSF109640">
    <property type="entry name" value="KRAB domain (Kruppel-associated box)"/>
    <property type="match status" value="1"/>
</dbReference>
<keyword evidence="15" id="KW-1185">Reference proteome</keyword>
<dbReference type="FunFam" id="3.30.160.60:FF:002343">
    <property type="entry name" value="Zinc finger protein 33A"/>
    <property type="match status" value="1"/>
</dbReference>
<reference evidence="16" key="1">
    <citation type="submission" date="2025-08" db="UniProtKB">
        <authorList>
            <consortium name="RefSeq"/>
        </authorList>
    </citation>
    <scope>IDENTIFICATION</scope>
</reference>
<feature type="domain" description="KRAB" evidence="14">
    <location>
        <begin position="11"/>
        <end position="88"/>
    </location>
</feature>
<evidence type="ECO:0000256" key="9">
    <source>
        <dbReference type="ARBA" id="ARBA00023125"/>
    </source>
</evidence>
<dbReference type="GO" id="GO:0008270">
    <property type="term" value="F:zinc ion binding"/>
    <property type="evidence" value="ECO:0007669"/>
    <property type="project" value="UniProtKB-KW"/>
</dbReference>
<dbReference type="PROSITE" id="PS50805">
    <property type="entry name" value="KRAB"/>
    <property type="match status" value="1"/>
</dbReference>
<evidence type="ECO:0000256" key="4">
    <source>
        <dbReference type="ARBA" id="ARBA00022723"/>
    </source>
</evidence>
<evidence type="ECO:0000256" key="1">
    <source>
        <dbReference type="ARBA" id="ARBA00003767"/>
    </source>
</evidence>
<feature type="domain" description="C2H2-type" evidence="13">
    <location>
        <begin position="252"/>
        <end position="279"/>
    </location>
</feature>
<dbReference type="Pfam" id="PF00096">
    <property type="entry name" value="zf-C2H2"/>
    <property type="match status" value="6"/>
</dbReference>
<dbReference type="InterPro" id="IPR001909">
    <property type="entry name" value="KRAB"/>
</dbReference>
<dbReference type="SMART" id="SM00349">
    <property type="entry name" value="KRAB"/>
    <property type="match status" value="1"/>
</dbReference>
<keyword evidence="5" id="KW-0677">Repeat</keyword>
<dbReference type="RefSeq" id="XP_033788050.1">
    <property type="nucleotide sequence ID" value="XM_033932159.1"/>
</dbReference>
<comment type="subcellular location">
    <subcellularLocation>
        <location evidence="2">Nucleus</location>
    </subcellularLocation>
</comment>
<protein>
    <submittedName>
        <fullName evidence="16">Gastrula zinc finger protein XlCGF57.1-like isoform X3</fullName>
    </submittedName>
</protein>
<organism evidence="15 16">
    <name type="scientific">Geotrypetes seraphini</name>
    <name type="common">Gaboon caecilian</name>
    <name type="synonym">Caecilia seraphini</name>
    <dbReference type="NCBI Taxonomy" id="260995"/>
    <lineage>
        <taxon>Eukaryota</taxon>
        <taxon>Metazoa</taxon>
        <taxon>Chordata</taxon>
        <taxon>Craniata</taxon>
        <taxon>Vertebrata</taxon>
        <taxon>Euteleostomi</taxon>
        <taxon>Amphibia</taxon>
        <taxon>Gymnophiona</taxon>
        <taxon>Geotrypetes</taxon>
    </lineage>
</organism>
<dbReference type="PANTHER" id="PTHR24381">
    <property type="entry name" value="ZINC FINGER PROTEIN"/>
    <property type="match status" value="1"/>
</dbReference>
<dbReference type="SMART" id="SM00355">
    <property type="entry name" value="ZnF_C2H2"/>
    <property type="match status" value="7"/>
</dbReference>
<name>A0A6P8PZT1_GEOSA</name>
<keyword evidence="7" id="KW-0862">Zinc</keyword>
<dbReference type="PROSITE" id="PS50157">
    <property type="entry name" value="ZINC_FINGER_C2H2_2"/>
    <property type="match status" value="7"/>
</dbReference>
<evidence type="ECO:0000313" key="15">
    <source>
        <dbReference type="Proteomes" id="UP000515159"/>
    </source>
</evidence>
<keyword evidence="8" id="KW-0805">Transcription regulation</keyword>
<feature type="domain" description="C2H2-type" evidence="13">
    <location>
        <begin position="280"/>
        <end position="307"/>
    </location>
</feature>
<feature type="domain" description="C2H2-type" evidence="13">
    <location>
        <begin position="224"/>
        <end position="251"/>
    </location>
</feature>
<feature type="domain" description="C2H2-type" evidence="13">
    <location>
        <begin position="406"/>
        <end position="429"/>
    </location>
</feature>
<comment type="similarity">
    <text evidence="3">Belongs to the krueppel C2H2-type zinc-finger protein family.</text>
</comment>
<dbReference type="GO" id="GO:0005634">
    <property type="term" value="C:nucleus"/>
    <property type="evidence" value="ECO:0007669"/>
    <property type="project" value="UniProtKB-SubCell"/>
</dbReference>
<dbReference type="CDD" id="cd07765">
    <property type="entry name" value="KRAB_A-box"/>
    <property type="match status" value="1"/>
</dbReference>
<proteinExistence type="inferred from homology"/>
<dbReference type="FunFam" id="3.30.160.60:FF:000320">
    <property type="entry name" value="Zinc finger protein 777"/>
    <property type="match status" value="2"/>
</dbReference>
<dbReference type="FunFam" id="3.30.160.60:FF:000100">
    <property type="entry name" value="Zinc finger 45-like"/>
    <property type="match status" value="2"/>
</dbReference>
<feature type="domain" description="C2H2-type" evidence="13">
    <location>
        <begin position="336"/>
        <end position="363"/>
    </location>
</feature>
<dbReference type="PANTHER" id="PTHR24381:SF436">
    <property type="entry name" value="ZINC FINGER PROTEIN 768"/>
    <property type="match status" value="1"/>
</dbReference>
<dbReference type="AlphaFoldDB" id="A0A6P8PZT1"/>
<dbReference type="Gene3D" id="6.10.140.140">
    <property type="match status" value="1"/>
</dbReference>
<evidence type="ECO:0000256" key="8">
    <source>
        <dbReference type="ARBA" id="ARBA00023015"/>
    </source>
</evidence>
<accession>A0A6P8PZT1</accession>
<dbReference type="GO" id="GO:0000977">
    <property type="term" value="F:RNA polymerase II transcription regulatory region sequence-specific DNA binding"/>
    <property type="evidence" value="ECO:0007669"/>
    <property type="project" value="TreeGrafter"/>
</dbReference>
<dbReference type="Gene3D" id="3.30.160.60">
    <property type="entry name" value="Classic Zinc Finger"/>
    <property type="match status" value="8"/>
</dbReference>